<sequence length="181" mass="20795">MSTPSELPSLQNLERHPYLNSDGSVADNFLVGQVGIYAIFDDQEILQFVGYSRNVSVSLRQHLIRKPEQCYSFKVQTITRPSRQVLEDIRQHWLRENGVVPPGNGEAEAEWTQSIDVKPLMTEEERQGFSEALDEGKKTKWVKQAARRIQENLLERLAARGVTESFRFNPKLKQQGLLELK</sequence>
<accession>A0ABY5AK49</accession>
<evidence type="ECO:0000313" key="2">
    <source>
        <dbReference type="Proteomes" id="UP001056708"/>
    </source>
</evidence>
<dbReference type="EMBL" id="CP098611">
    <property type="protein sequence ID" value="USR89333.1"/>
    <property type="molecule type" value="Genomic_DNA"/>
</dbReference>
<proteinExistence type="predicted"/>
<dbReference type="CDD" id="cd10450">
    <property type="entry name" value="GIY-YIG_AtGrxS16_like"/>
    <property type="match status" value="1"/>
</dbReference>
<dbReference type="Proteomes" id="UP001056708">
    <property type="component" value="Chromosome"/>
</dbReference>
<dbReference type="RefSeq" id="WP_252659599.1">
    <property type="nucleotide sequence ID" value="NZ_CP098611.1"/>
</dbReference>
<keyword evidence="2" id="KW-1185">Reference proteome</keyword>
<reference evidence="1" key="1">
    <citation type="submission" date="2022-06" db="EMBL/GenBank/DDBJ databases">
        <title>Genome sequence of Phormidium yuhuli AB48 isolated from an industrial photobioreactor environment.</title>
        <authorList>
            <person name="Qiu Y."/>
            <person name="Noonan A.J.C."/>
            <person name="Dofher K."/>
            <person name="Koch M."/>
            <person name="Kieft B."/>
            <person name="Lin X."/>
            <person name="Ziels R.M."/>
            <person name="Hallam S.J."/>
        </authorList>
    </citation>
    <scope>NUCLEOTIDE SEQUENCE</scope>
    <source>
        <strain evidence="1">AB48</strain>
    </source>
</reference>
<name>A0ABY5AK49_9CYAN</name>
<evidence type="ECO:0000313" key="1">
    <source>
        <dbReference type="EMBL" id="USR89333.1"/>
    </source>
</evidence>
<organism evidence="1 2">
    <name type="scientific">Phormidium yuhuli AB48</name>
    <dbReference type="NCBI Taxonomy" id="2940671"/>
    <lineage>
        <taxon>Bacteria</taxon>
        <taxon>Bacillati</taxon>
        <taxon>Cyanobacteriota</taxon>
        <taxon>Cyanophyceae</taxon>
        <taxon>Oscillatoriophycideae</taxon>
        <taxon>Oscillatoriales</taxon>
        <taxon>Oscillatoriaceae</taxon>
        <taxon>Phormidium</taxon>
        <taxon>Phormidium yuhuli</taxon>
    </lineage>
</organism>
<dbReference type="InterPro" id="IPR049578">
    <property type="entry name" value="CAXIP1-like_GIY-YIG_dom"/>
</dbReference>
<protein>
    <submittedName>
        <fullName evidence="1">GIY-YIG nuclease family protein</fullName>
    </submittedName>
</protein>
<gene>
    <name evidence="1" type="ORF">NEA10_10545</name>
</gene>